<organism evidence="2 3">
    <name type="scientific">Microlunatus soli</name>
    <dbReference type="NCBI Taxonomy" id="630515"/>
    <lineage>
        <taxon>Bacteria</taxon>
        <taxon>Bacillati</taxon>
        <taxon>Actinomycetota</taxon>
        <taxon>Actinomycetes</taxon>
        <taxon>Propionibacteriales</taxon>
        <taxon>Propionibacteriaceae</taxon>
        <taxon>Microlunatus</taxon>
    </lineage>
</organism>
<dbReference type="InterPro" id="IPR037401">
    <property type="entry name" value="SnoaL-like"/>
</dbReference>
<dbReference type="EMBL" id="LT629772">
    <property type="protein sequence ID" value="SDS21631.1"/>
    <property type="molecule type" value="Genomic_DNA"/>
</dbReference>
<dbReference type="InterPro" id="IPR032710">
    <property type="entry name" value="NTF2-like_dom_sf"/>
</dbReference>
<evidence type="ECO:0000313" key="3">
    <source>
        <dbReference type="Proteomes" id="UP000199103"/>
    </source>
</evidence>
<proteinExistence type="predicted"/>
<dbReference type="Pfam" id="PF12680">
    <property type="entry name" value="SnoaL_2"/>
    <property type="match status" value="1"/>
</dbReference>
<protein>
    <submittedName>
        <fullName evidence="2">SnoaL-like domain-containing protein</fullName>
    </submittedName>
</protein>
<dbReference type="SUPFAM" id="SSF54427">
    <property type="entry name" value="NTF2-like"/>
    <property type="match status" value="1"/>
</dbReference>
<reference evidence="2 3" key="1">
    <citation type="submission" date="2016-10" db="EMBL/GenBank/DDBJ databases">
        <authorList>
            <person name="de Groot N.N."/>
        </authorList>
    </citation>
    <scope>NUCLEOTIDE SEQUENCE [LARGE SCALE GENOMIC DNA]</scope>
    <source>
        <strain evidence="2 3">DSM 21800</strain>
    </source>
</reference>
<gene>
    <name evidence="2" type="ORF">SAMN04489812_1234</name>
</gene>
<sequence>MTDQQIPEPVASFIDAVNRHDEEAFLDAFTDDGSVDDWGRTFTGRAAIKDWSDTEFIGARGTLAVEVAEVAGAVITVLGDWRSQHANGRSKFVFDVTDGKLAKMTIREG</sequence>
<dbReference type="AlphaFoldDB" id="A0A1H1QDK4"/>
<name>A0A1H1QDK4_9ACTN</name>
<keyword evidence="3" id="KW-1185">Reference proteome</keyword>
<dbReference type="Gene3D" id="3.10.450.50">
    <property type="match status" value="1"/>
</dbReference>
<feature type="domain" description="SnoaL-like" evidence="1">
    <location>
        <begin position="10"/>
        <end position="102"/>
    </location>
</feature>
<accession>A0A1H1QDK4</accession>
<evidence type="ECO:0000259" key="1">
    <source>
        <dbReference type="Pfam" id="PF12680"/>
    </source>
</evidence>
<evidence type="ECO:0000313" key="2">
    <source>
        <dbReference type="EMBL" id="SDS21631.1"/>
    </source>
</evidence>
<dbReference type="RefSeq" id="WP_091521490.1">
    <property type="nucleotide sequence ID" value="NZ_LT629772.1"/>
</dbReference>
<dbReference type="OrthoDB" id="8080938at2"/>
<dbReference type="STRING" id="630515.SAMN04489812_1234"/>
<dbReference type="Proteomes" id="UP000199103">
    <property type="component" value="Chromosome I"/>
</dbReference>